<organism evidence="1 2">
    <name type="scientific">Vicia faba</name>
    <name type="common">Broad bean</name>
    <name type="synonym">Faba vulgaris</name>
    <dbReference type="NCBI Taxonomy" id="3906"/>
    <lineage>
        <taxon>Eukaryota</taxon>
        <taxon>Viridiplantae</taxon>
        <taxon>Streptophyta</taxon>
        <taxon>Embryophyta</taxon>
        <taxon>Tracheophyta</taxon>
        <taxon>Spermatophyta</taxon>
        <taxon>Magnoliopsida</taxon>
        <taxon>eudicotyledons</taxon>
        <taxon>Gunneridae</taxon>
        <taxon>Pentapetalae</taxon>
        <taxon>rosids</taxon>
        <taxon>fabids</taxon>
        <taxon>Fabales</taxon>
        <taxon>Fabaceae</taxon>
        <taxon>Papilionoideae</taxon>
        <taxon>50 kb inversion clade</taxon>
        <taxon>NPAAA clade</taxon>
        <taxon>Hologalegina</taxon>
        <taxon>IRL clade</taxon>
        <taxon>Fabeae</taxon>
        <taxon>Vicia</taxon>
    </lineage>
</organism>
<dbReference type="PANTHER" id="PTHR43113">
    <property type="entry name" value="NUCLEOSIDE-DIPHOSPHATE-SUGAR EPIMERASE"/>
    <property type="match status" value="1"/>
</dbReference>
<protein>
    <recommendedName>
        <fullName evidence="3">Naphthoate synthase</fullName>
    </recommendedName>
</protein>
<gene>
    <name evidence="1" type="ORF">VFH_I126040</name>
</gene>
<dbReference type="Pfam" id="PF00378">
    <property type="entry name" value="ECH_1"/>
    <property type="match status" value="1"/>
</dbReference>
<evidence type="ECO:0000313" key="2">
    <source>
        <dbReference type="Proteomes" id="UP001157006"/>
    </source>
</evidence>
<dbReference type="CDD" id="cd06558">
    <property type="entry name" value="crotonase-like"/>
    <property type="match status" value="1"/>
</dbReference>
<dbReference type="InterPro" id="IPR001753">
    <property type="entry name" value="Enoyl-CoA_hydra/iso"/>
</dbReference>
<dbReference type="InterPro" id="IPR029045">
    <property type="entry name" value="ClpP/crotonase-like_dom_sf"/>
</dbReference>
<dbReference type="EMBL" id="OX451735">
    <property type="protein sequence ID" value="CAI8594130.1"/>
    <property type="molecule type" value="Genomic_DNA"/>
</dbReference>
<keyword evidence="2" id="KW-1185">Reference proteome</keyword>
<dbReference type="Proteomes" id="UP001157006">
    <property type="component" value="Chromosome 1S"/>
</dbReference>
<dbReference type="GO" id="GO:0008935">
    <property type="term" value="F:1,4-dihydroxy-2-naphthoyl-CoA synthase activity"/>
    <property type="evidence" value="ECO:0007669"/>
    <property type="project" value="TreeGrafter"/>
</dbReference>
<dbReference type="PANTHER" id="PTHR43113:SF1">
    <property type="entry name" value="1,4-DIHYDROXY-2-NAPHTHOYL-COA SYNTHASE, PEROXISOMAL"/>
    <property type="match status" value="1"/>
</dbReference>
<sequence>MPFDLTRDDPSVGVIILTRKGTCAFCSGGDQVLRNEDGYYDHENIGRLNVLEFQVQIRLLPKPVIAMFAGYAVGGGHVLHMVYDLTIAADNAVFGQTGPKVGSFDAGYGSSIMSHLIGPEKAREMWFFARFHSAVEAEKMGLINTIVPGDDLEKEIIKWCREILRNSQTTFGRPNFSKFN</sequence>
<dbReference type="GO" id="GO:0009234">
    <property type="term" value="P:menaquinone biosynthetic process"/>
    <property type="evidence" value="ECO:0007669"/>
    <property type="project" value="TreeGrafter"/>
</dbReference>
<accession>A0AAV0Z6B6</accession>
<reference evidence="1 2" key="1">
    <citation type="submission" date="2023-01" db="EMBL/GenBank/DDBJ databases">
        <authorList>
            <person name="Kreplak J."/>
        </authorList>
    </citation>
    <scope>NUCLEOTIDE SEQUENCE [LARGE SCALE GENOMIC DNA]</scope>
</reference>
<dbReference type="SUPFAM" id="SSF52096">
    <property type="entry name" value="ClpP/crotonase"/>
    <property type="match status" value="1"/>
</dbReference>
<proteinExistence type="predicted"/>
<name>A0AAV0Z6B6_VICFA</name>
<dbReference type="GO" id="GO:0005829">
    <property type="term" value="C:cytosol"/>
    <property type="evidence" value="ECO:0007669"/>
    <property type="project" value="TreeGrafter"/>
</dbReference>
<evidence type="ECO:0008006" key="3">
    <source>
        <dbReference type="Google" id="ProtNLM"/>
    </source>
</evidence>
<evidence type="ECO:0000313" key="1">
    <source>
        <dbReference type="EMBL" id="CAI8594130.1"/>
    </source>
</evidence>
<dbReference type="Gene3D" id="3.90.226.10">
    <property type="entry name" value="2-enoyl-CoA Hydratase, Chain A, domain 1"/>
    <property type="match status" value="1"/>
</dbReference>
<dbReference type="AlphaFoldDB" id="A0AAV0Z6B6"/>